<dbReference type="GeneID" id="93279264"/>
<evidence type="ECO:0000259" key="4">
    <source>
        <dbReference type="PROSITE" id="PS51898"/>
    </source>
</evidence>
<sequence length="433" mass="51353">MARGRKVETGVKRDNKGRILPKGISQRKDGRYIWRYTYNGVTFKPVYSWDLQELKRYAEEERVKIAKGCHIEPSNITLNEYFYYCQETYKKDKLKERSYKNNNDYWGWYVRDYIGKKRLQSIKPDDLIRHYHWLQNREDKPISYSTTVRVNSMINEVFERAVKRDLLMKNPAYKVLEDVSPIKMGKKKIALTEEQQARFMEFVSCHRFYKYHKNLFTYLFGTGCRVGEACALCFQDINFDDNYITIYKTLYFFKGDENVKGEKRIGSTKTENSTRTLPMLSDVRTALMEQMELQKAAKQKCCESVKSVHDVKDVVPLEDHYNNFVFLNNNDTPYTPDYVTGIIKKIIKSYNKAENINAEKENRKPILMPDFSSHNTRHTFATRCKELKLPKDNISRWLGHKTEGNNTTDIYIHTENWKDIKDDVETLNKMIIK</sequence>
<dbReference type="SUPFAM" id="SSF54171">
    <property type="entry name" value="DNA-binding domain"/>
    <property type="match status" value="1"/>
</dbReference>
<dbReference type="Pfam" id="PF02920">
    <property type="entry name" value="Integrase_DNA"/>
    <property type="match status" value="1"/>
</dbReference>
<evidence type="ECO:0000256" key="1">
    <source>
        <dbReference type="ARBA" id="ARBA00008857"/>
    </source>
</evidence>
<dbReference type="InterPro" id="IPR016177">
    <property type="entry name" value="DNA-bd_dom_sf"/>
</dbReference>
<dbReference type="RefSeq" id="WP_092367676.1">
    <property type="nucleotide sequence ID" value="NZ_CABJCG010000029.1"/>
</dbReference>
<proteinExistence type="inferred from homology"/>
<gene>
    <name evidence="5" type="ORF">SAMN05216313_12378</name>
</gene>
<dbReference type="STRING" id="460384.SAMN05216313_12378"/>
<organism evidence="5 6">
    <name type="scientific">Enterocloster lavalensis</name>
    <dbReference type="NCBI Taxonomy" id="460384"/>
    <lineage>
        <taxon>Bacteria</taxon>
        <taxon>Bacillati</taxon>
        <taxon>Bacillota</taxon>
        <taxon>Clostridia</taxon>
        <taxon>Lachnospirales</taxon>
        <taxon>Lachnospiraceae</taxon>
        <taxon>Enterocloster</taxon>
    </lineage>
</organism>
<dbReference type="InterPro" id="IPR013762">
    <property type="entry name" value="Integrase-like_cat_sf"/>
</dbReference>
<dbReference type="SUPFAM" id="SSF56349">
    <property type="entry name" value="DNA breaking-rejoining enzymes"/>
    <property type="match status" value="1"/>
</dbReference>
<dbReference type="PANTHER" id="PTHR30349">
    <property type="entry name" value="PHAGE INTEGRASE-RELATED"/>
    <property type="match status" value="1"/>
</dbReference>
<dbReference type="GO" id="GO:0008907">
    <property type="term" value="F:integrase activity"/>
    <property type="evidence" value="ECO:0007669"/>
    <property type="project" value="InterPro"/>
</dbReference>
<protein>
    <submittedName>
        <fullName evidence="5">Site-specific recombinase XerD</fullName>
    </submittedName>
</protein>
<dbReference type="InterPro" id="IPR002104">
    <property type="entry name" value="Integrase_catalytic"/>
</dbReference>
<evidence type="ECO:0000313" key="5">
    <source>
        <dbReference type="EMBL" id="SEU00277.1"/>
    </source>
</evidence>
<dbReference type="CDD" id="cd01189">
    <property type="entry name" value="INT_ICEBs1_C_like"/>
    <property type="match status" value="1"/>
</dbReference>
<evidence type="ECO:0000256" key="2">
    <source>
        <dbReference type="ARBA" id="ARBA00023125"/>
    </source>
</evidence>
<dbReference type="EMBL" id="FOIM01000023">
    <property type="protein sequence ID" value="SEU00277.1"/>
    <property type="molecule type" value="Genomic_DNA"/>
</dbReference>
<keyword evidence="3" id="KW-0233">DNA recombination</keyword>
<dbReference type="Gene3D" id="3.30.160.60">
    <property type="entry name" value="Classic Zinc Finger"/>
    <property type="match status" value="1"/>
</dbReference>
<dbReference type="Pfam" id="PF00589">
    <property type="entry name" value="Phage_integrase"/>
    <property type="match status" value="1"/>
</dbReference>
<comment type="similarity">
    <text evidence="1">Belongs to the 'phage' integrase family.</text>
</comment>
<accession>A0A1I0ISU9</accession>
<dbReference type="InterPro" id="IPR050090">
    <property type="entry name" value="Tyrosine_recombinase_XerCD"/>
</dbReference>
<dbReference type="InterPro" id="IPR010998">
    <property type="entry name" value="Integrase_recombinase_N"/>
</dbReference>
<dbReference type="Proteomes" id="UP000198508">
    <property type="component" value="Unassembled WGS sequence"/>
</dbReference>
<dbReference type="Gene3D" id="1.10.443.10">
    <property type="entry name" value="Intergrase catalytic core"/>
    <property type="match status" value="1"/>
</dbReference>
<feature type="domain" description="Tyr recombinase" evidence="4">
    <location>
        <begin position="186"/>
        <end position="425"/>
    </location>
</feature>
<keyword evidence="6" id="KW-1185">Reference proteome</keyword>
<dbReference type="Gene3D" id="1.10.150.130">
    <property type="match status" value="1"/>
</dbReference>
<dbReference type="GO" id="GO:0003677">
    <property type="term" value="F:DNA binding"/>
    <property type="evidence" value="ECO:0007669"/>
    <property type="project" value="UniProtKB-KW"/>
</dbReference>
<dbReference type="PROSITE" id="PS51898">
    <property type="entry name" value="TYR_RECOMBINASE"/>
    <property type="match status" value="1"/>
</dbReference>
<dbReference type="PANTHER" id="PTHR30349:SF41">
    <property type="entry name" value="INTEGRASE_RECOMBINASE PROTEIN MJ0367-RELATED"/>
    <property type="match status" value="1"/>
</dbReference>
<dbReference type="InterPro" id="IPR011010">
    <property type="entry name" value="DNA_brk_join_enz"/>
</dbReference>
<evidence type="ECO:0000256" key="3">
    <source>
        <dbReference type="ARBA" id="ARBA00023172"/>
    </source>
</evidence>
<dbReference type="InterPro" id="IPR004191">
    <property type="entry name" value="Integrase_Tn916-type_DNA-bd_N"/>
</dbReference>
<keyword evidence="2" id="KW-0238">DNA-binding</keyword>
<evidence type="ECO:0000313" key="6">
    <source>
        <dbReference type="Proteomes" id="UP000198508"/>
    </source>
</evidence>
<reference evidence="6" key="1">
    <citation type="submission" date="2016-10" db="EMBL/GenBank/DDBJ databases">
        <authorList>
            <person name="Varghese N."/>
            <person name="Submissions S."/>
        </authorList>
    </citation>
    <scope>NUCLEOTIDE SEQUENCE [LARGE SCALE GENOMIC DNA]</scope>
    <source>
        <strain evidence="6">NLAE-zl-G277</strain>
    </source>
</reference>
<dbReference type="GO" id="GO:0006310">
    <property type="term" value="P:DNA recombination"/>
    <property type="evidence" value="ECO:0007669"/>
    <property type="project" value="UniProtKB-KW"/>
</dbReference>
<dbReference type="AlphaFoldDB" id="A0A1I0ISU9"/>
<name>A0A1I0ISU9_9FIRM</name>